<reference evidence="8 10" key="2">
    <citation type="submission" date="2018-12" db="EMBL/GenBank/DDBJ databases">
        <authorList>
            <person name="hu s."/>
            <person name="Xu Y."/>
            <person name="Xu B."/>
            <person name="Li F."/>
        </authorList>
    </citation>
    <scope>NUCLEOTIDE SEQUENCE [LARGE SCALE GENOMIC DNA]</scope>
    <source>
        <strain evidence="8 10">KSW2-17</strain>
    </source>
</reference>
<keyword evidence="2 7" id="KW-0378">Hydrolase</keyword>
<evidence type="ECO:0000259" key="4">
    <source>
        <dbReference type="Pfam" id="PF00703"/>
    </source>
</evidence>
<dbReference type="EMBL" id="PYAU01000001">
    <property type="protein sequence ID" value="PSL37799.1"/>
    <property type="molecule type" value="Genomic_DNA"/>
</dbReference>
<dbReference type="SUPFAM" id="SSF49303">
    <property type="entry name" value="beta-Galactosidase/glucuronidase domain"/>
    <property type="match status" value="1"/>
</dbReference>
<dbReference type="InterPro" id="IPR006103">
    <property type="entry name" value="Glyco_hydro_2_cat"/>
</dbReference>
<organism evidence="7 9">
    <name type="scientific">Labedella gwakjiensis</name>
    <dbReference type="NCBI Taxonomy" id="390269"/>
    <lineage>
        <taxon>Bacteria</taxon>
        <taxon>Bacillati</taxon>
        <taxon>Actinomycetota</taxon>
        <taxon>Actinomycetes</taxon>
        <taxon>Micrococcales</taxon>
        <taxon>Microbacteriaceae</taxon>
        <taxon>Labedella</taxon>
    </lineage>
</organism>
<dbReference type="Pfam" id="PF02836">
    <property type="entry name" value="Glyco_hydro_2_C"/>
    <property type="match status" value="1"/>
</dbReference>
<evidence type="ECO:0000313" key="9">
    <source>
        <dbReference type="Proteomes" id="UP000241203"/>
    </source>
</evidence>
<name>A0A2P8GV05_9MICO</name>
<feature type="domain" description="Glycoside hydrolase family 2 immunoglobulin-like beta-sandwich" evidence="4">
    <location>
        <begin position="237"/>
        <end position="292"/>
    </location>
</feature>
<evidence type="ECO:0000313" key="7">
    <source>
        <dbReference type="EMBL" id="PSL37799.1"/>
    </source>
</evidence>
<dbReference type="GO" id="GO:0005975">
    <property type="term" value="P:carbohydrate metabolic process"/>
    <property type="evidence" value="ECO:0007669"/>
    <property type="project" value="InterPro"/>
</dbReference>
<dbReference type="Gene3D" id="2.60.120.260">
    <property type="entry name" value="Galactose-binding domain-like"/>
    <property type="match status" value="1"/>
</dbReference>
<dbReference type="AlphaFoldDB" id="A0A2P8GV05"/>
<feature type="domain" description="Glycosyl hydrolases family 2 sugar binding" evidence="6">
    <location>
        <begin position="77"/>
        <end position="187"/>
    </location>
</feature>
<proteinExistence type="inferred from homology"/>
<dbReference type="InterPro" id="IPR013783">
    <property type="entry name" value="Ig-like_fold"/>
</dbReference>
<evidence type="ECO:0000259" key="6">
    <source>
        <dbReference type="Pfam" id="PF02837"/>
    </source>
</evidence>
<dbReference type="Gene3D" id="2.60.40.10">
    <property type="entry name" value="Immunoglobulins"/>
    <property type="match status" value="1"/>
</dbReference>
<dbReference type="Proteomes" id="UP000268291">
    <property type="component" value="Unassembled WGS sequence"/>
</dbReference>
<dbReference type="InterPro" id="IPR051913">
    <property type="entry name" value="GH2_Domain-Containing"/>
</dbReference>
<dbReference type="Proteomes" id="UP000241203">
    <property type="component" value="Unassembled WGS sequence"/>
</dbReference>
<dbReference type="Gene3D" id="3.20.20.80">
    <property type="entry name" value="Glycosidases"/>
    <property type="match status" value="1"/>
</dbReference>
<reference evidence="7 9" key="1">
    <citation type="submission" date="2018-03" db="EMBL/GenBank/DDBJ databases">
        <title>Genomic Encyclopedia of Archaeal and Bacterial Type Strains, Phase II (KMG-II): from individual species to whole genera.</title>
        <authorList>
            <person name="Goeker M."/>
        </authorList>
    </citation>
    <scope>NUCLEOTIDE SEQUENCE [LARGE SCALE GENOMIC DNA]</scope>
    <source>
        <strain evidence="7 9">DSM 21548</strain>
    </source>
</reference>
<dbReference type="GO" id="GO:0004553">
    <property type="term" value="F:hydrolase activity, hydrolyzing O-glycosyl compounds"/>
    <property type="evidence" value="ECO:0007669"/>
    <property type="project" value="InterPro"/>
</dbReference>
<evidence type="ECO:0000256" key="1">
    <source>
        <dbReference type="ARBA" id="ARBA00007401"/>
    </source>
</evidence>
<keyword evidence="3" id="KW-0326">Glycosidase</keyword>
<protein>
    <submittedName>
        <fullName evidence="8">Glycoside hydrolase family 2</fullName>
    </submittedName>
    <submittedName>
        <fullName evidence="7">Glycosyl hydrolase family 2</fullName>
    </submittedName>
</protein>
<dbReference type="PANTHER" id="PTHR42732">
    <property type="entry name" value="BETA-GALACTOSIDASE"/>
    <property type="match status" value="1"/>
</dbReference>
<dbReference type="OrthoDB" id="9762066at2"/>
<gene>
    <name evidence="7" type="ORF">CLV49_1406</name>
    <name evidence="8" type="ORF">ELQ93_12170</name>
</gene>
<comment type="caution">
    <text evidence="7">The sequence shown here is derived from an EMBL/GenBank/DDBJ whole genome shotgun (WGS) entry which is preliminary data.</text>
</comment>
<evidence type="ECO:0000259" key="5">
    <source>
        <dbReference type="Pfam" id="PF02836"/>
    </source>
</evidence>
<evidence type="ECO:0000313" key="10">
    <source>
        <dbReference type="Proteomes" id="UP000268291"/>
    </source>
</evidence>
<dbReference type="SUPFAM" id="SSF51445">
    <property type="entry name" value="(Trans)glycosidases"/>
    <property type="match status" value="1"/>
</dbReference>
<dbReference type="InterPro" id="IPR006102">
    <property type="entry name" value="Ig-like_GH2"/>
</dbReference>
<dbReference type="RefSeq" id="WP_106562896.1">
    <property type="nucleotide sequence ID" value="NZ_PYAU01000001.1"/>
</dbReference>
<dbReference type="PANTHER" id="PTHR42732:SF3">
    <property type="entry name" value="HYDROLASE"/>
    <property type="match status" value="1"/>
</dbReference>
<comment type="similarity">
    <text evidence="1">Belongs to the glycosyl hydrolase 2 family.</text>
</comment>
<evidence type="ECO:0000256" key="3">
    <source>
        <dbReference type="ARBA" id="ARBA00023295"/>
    </source>
</evidence>
<dbReference type="InterPro" id="IPR008979">
    <property type="entry name" value="Galactose-bd-like_sf"/>
</dbReference>
<dbReference type="InterPro" id="IPR036156">
    <property type="entry name" value="Beta-gal/glucu_dom_sf"/>
</dbReference>
<evidence type="ECO:0000313" key="8">
    <source>
        <dbReference type="EMBL" id="RUQ87622.1"/>
    </source>
</evidence>
<sequence>MTLTTDPTTTAADAVTAAPTAAVPAATVPKPEYPRPDLDRSARWITLNGEWDFTSVDGASTILVPFAWETPASGVGRTWLESATYSRTTEVPTEWTGSRVVLSFGAVWHRAVVRIDGETVGEHVGGYTSFEFDITDHVSPGTSARLEVEVDAPADKRSIVHGKQRSIPRDDYDGVSFTPTSGIWQSVWLEARGRTYAGTVELRGDSRTGIDVAVAFAGDDPTGARAVATIVGGSEQGESVELVAGADGRAVARLDIAAPRLWSPEDPHLYRVEIVTGEGDSADRVTATTGLRTIEVRGEQLFLNDERLYIRGVLDQGYWPETGLTAPDDEALLADLHLARDLGFTLVRKHLKFEEPRWLHFADELGMLVWAEPACPSRFSPEAAAAFEEQIAPMVERDGNHPSIVVWGLYNEEWGLDWDIPGSSERADAAVAAYDALAAIDRSRPIVENSGWAHVRTDLVDWHYYEPDPATWARNVAELASGERHDFPVKLGPDFVVDKSLYGSAEHPREGVPILNSEYGEGFTSLERAWHVRWQTQELRRHDRFAGYVYTELADVEHESAGLVDTFRRAKDWGGLDPADANADTVLIVDLVPASAGADIPVPEEDLTIALRVSHHGRSAVSGRVRGVWVPAGQSFLAAGASGAGAAAGDPDVADSDTIPVEPFVVSAPVSITVAPPAGPARLLLSFVLDDGTVAARTFVDAAPIEEPNRRGARPATP</sequence>
<feature type="domain" description="Glycoside hydrolase family 2 catalytic" evidence="5">
    <location>
        <begin position="294"/>
        <end position="460"/>
    </location>
</feature>
<keyword evidence="10" id="KW-1185">Reference proteome</keyword>
<evidence type="ECO:0000256" key="2">
    <source>
        <dbReference type="ARBA" id="ARBA00022801"/>
    </source>
</evidence>
<dbReference type="EMBL" id="RZGY01000001">
    <property type="protein sequence ID" value="RUQ87622.1"/>
    <property type="molecule type" value="Genomic_DNA"/>
</dbReference>
<dbReference type="InterPro" id="IPR017853">
    <property type="entry name" value="GH"/>
</dbReference>
<dbReference type="SUPFAM" id="SSF49785">
    <property type="entry name" value="Galactose-binding domain-like"/>
    <property type="match status" value="1"/>
</dbReference>
<dbReference type="InterPro" id="IPR006104">
    <property type="entry name" value="Glyco_hydro_2_N"/>
</dbReference>
<dbReference type="Pfam" id="PF02837">
    <property type="entry name" value="Glyco_hydro_2_N"/>
    <property type="match status" value="1"/>
</dbReference>
<dbReference type="Pfam" id="PF00703">
    <property type="entry name" value="Glyco_hydro_2"/>
    <property type="match status" value="1"/>
</dbReference>
<accession>A0A2P8GV05</accession>